<proteinExistence type="predicted"/>
<evidence type="ECO:0008006" key="4">
    <source>
        <dbReference type="Google" id="ProtNLM"/>
    </source>
</evidence>
<feature type="coiled-coil region" evidence="1">
    <location>
        <begin position="258"/>
        <end position="285"/>
    </location>
</feature>
<keyword evidence="1" id="KW-0175">Coiled coil</keyword>
<protein>
    <recommendedName>
        <fullName evidence="4">Minor tail protein</fullName>
    </recommendedName>
</protein>
<evidence type="ECO:0000313" key="2">
    <source>
        <dbReference type="EMBL" id="MEU3783398.1"/>
    </source>
</evidence>
<name>A0ABV2ZLH2_9ACTN</name>
<reference evidence="2 3" key="1">
    <citation type="submission" date="2024-06" db="EMBL/GenBank/DDBJ databases">
        <title>The Natural Products Discovery Center: Release of the First 8490 Sequenced Strains for Exploring Actinobacteria Biosynthetic Diversity.</title>
        <authorList>
            <person name="Kalkreuter E."/>
            <person name="Kautsar S.A."/>
            <person name="Yang D."/>
            <person name="Bader C.D."/>
            <person name="Teijaro C.N."/>
            <person name="Fluegel L."/>
            <person name="Davis C.M."/>
            <person name="Simpson J.R."/>
            <person name="Lauterbach L."/>
            <person name="Steele A.D."/>
            <person name="Gui C."/>
            <person name="Meng S."/>
            <person name="Li G."/>
            <person name="Viehrig K."/>
            <person name="Ye F."/>
            <person name="Su P."/>
            <person name="Kiefer A.F."/>
            <person name="Nichols A."/>
            <person name="Cepeda A.J."/>
            <person name="Yan W."/>
            <person name="Fan B."/>
            <person name="Jiang Y."/>
            <person name="Adhikari A."/>
            <person name="Zheng C.-J."/>
            <person name="Schuster L."/>
            <person name="Cowan T.M."/>
            <person name="Smanski M.J."/>
            <person name="Chevrette M.G."/>
            <person name="De Carvalho L.P.S."/>
            <person name="Shen B."/>
        </authorList>
    </citation>
    <scope>NUCLEOTIDE SEQUENCE [LARGE SCALE GENOMIC DNA]</scope>
    <source>
        <strain evidence="2 3">NPDC033843</strain>
    </source>
</reference>
<dbReference type="Proteomes" id="UP001550739">
    <property type="component" value="Unassembled WGS sequence"/>
</dbReference>
<comment type="caution">
    <text evidence="2">The sequence shown here is derived from an EMBL/GenBank/DDBJ whole genome shotgun (WGS) entry which is preliminary data.</text>
</comment>
<evidence type="ECO:0000313" key="3">
    <source>
        <dbReference type="Proteomes" id="UP001550739"/>
    </source>
</evidence>
<gene>
    <name evidence="2" type="ORF">AB0E89_23100</name>
</gene>
<organism evidence="2 3">
    <name type="scientific">Streptomyces sp. 900129855</name>
    <dbReference type="NCBI Taxonomy" id="3155129"/>
    <lineage>
        <taxon>Bacteria</taxon>
        <taxon>Bacillati</taxon>
        <taxon>Actinomycetota</taxon>
        <taxon>Actinomycetes</taxon>
        <taxon>Kitasatosporales</taxon>
        <taxon>Streptomycetaceae</taxon>
        <taxon>Streptomyces</taxon>
    </lineage>
</organism>
<evidence type="ECO:0000256" key="1">
    <source>
        <dbReference type="SAM" id="Coils"/>
    </source>
</evidence>
<accession>A0ABV2ZLH2</accession>
<dbReference type="RefSeq" id="WP_361704552.1">
    <property type="nucleotide sequence ID" value="NZ_JBEZVE010000012.1"/>
</dbReference>
<sequence length="367" mass="40676">MPDYRYIAAHALTGDILHWNLSLTGVECGPELNGPGSLNATLEPGLTRTTAEFLDPGNTLLYVEREGSLVWGGIVWRAEPQGSTYPIEAAGFGSYPHRRYDLHGNLDGRGPYIDADPCQIIRDVWAYAQAQPDGDVDVVVDDTKSETTTGTSKAPYSLPKTDARNLGEVIDEMADLDEGPEWTETVTWTGRLAEHRIRLGAPRLGRRREDISFTSGINIATTPQAVRDADEYAQTVVALGSGTGSKRLHVVDAVRNGRLRLEHLLEASETDANKLKQRARKERLARQTLTDVTELDIRDHPAAPFGSWAIGDDVLVRLHEQQIEYEGWHRITGWTLRPPDGEEAERITLALEHTIKPEDADDTEAEE</sequence>
<keyword evidence="3" id="KW-1185">Reference proteome</keyword>
<dbReference type="EMBL" id="JBEZVE010000012">
    <property type="protein sequence ID" value="MEU3783398.1"/>
    <property type="molecule type" value="Genomic_DNA"/>
</dbReference>